<dbReference type="RefSeq" id="WP_188599032.1">
    <property type="nucleotide sequence ID" value="NZ_BMJW01000002.1"/>
</dbReference>
<feature type="chain" id="PRO_5037503338" evidence="1">
    <location>
        <begin position="20"/>
        <end position="297"/>
    </location>
</feature>
<evidence type="ECO:0000313" key="2">
    <source>
        <dbReference type="EMBL" id="GGH00265.1"/>
    </source>
</evidence>
<evidence type="ECO:0000313" key="3">
    <source>
        <dbReference type="Proteomes" id="UP000633278"/>
    </source>
</evidence>
<dbReference type="AlphaFoldDB" id="A0A917I0Q7"/>
<keyword evidence="3" id="KW-1185">Reference proteome</keyword>
<proteinExistence type="predicted"/>
<keyword evidence="1" id="KW-0732">Signal</keyword>
<accession>A0A917I0Q7</accession>
<reference evidence="2" key="1">
    <citation type="journal article" date="2014" name="Int. J. Syst. Evol. Microbiol.">
        <title>Complete genome sequence of Corynebacterium casei LMG S-19264T (=DSM 44701T), isolated from a smear-ripened cheese.</title>
        <authorList>
            <consortium name="US DOE Joint Genome Institute (JGI-PGF)"/>
            <person name="Walter F."/>
            <person name="Albersmeier A."/>
            <person name="Kalinowski J."/>
            <person name="Ruckert C."/>
        </authorList>
    </citation>
    <scope>NUCLEOTIDE SEQUENCE</scope>
    <source>
        <strain evidence="2">CGMCC 1.15763</strain>
    </source>
</reference>
<organism evidence="2 3">
    <name type="scientific">Polaribacter pacificus</name>
    <dbReference type="NCBI Taxonomy" id="1775173"/>
    <lineage>
        <taxon>Bacteria</taxon>
        <taxon>Pseudomonadati</taxon>
        <taxon>Bacteroidota</taxon>
        <taxon>Flavobacteriia</taxon>
        <taxon>Flavobacteriales</taxon>
        <taxon>Flavobacteriaceae</taxon>
    </lineage>
</organism>
<sequence>MPKFFLAFILFLFVQTFSAQELNCLITVNADKISGSNKQVFTTLQQSLNEFVNQTQWTGLNVKSQEKINCAFTITINAQPSTNRFEASIQVQSARPVYGSSYSSPVLNINDNDFNFNYTEFEAFNYNTVSFESNLRSTIVFYIYVILGMDADTFALNGGEEYFKKAKDVAMLAQQNGGPGWLDETGLQNRFLLIDNLTNAKLSAFKNILYSYHRLGMDIFHQDKNKAKSTIESTILQLEPLDNLSFGNSILRLFFDAKSDEIVNLFSDGQRSSKVNQMKEVLQKISPTNTTKWQKIK</sequence>
<gene>
    <name evidence="2" type="ORF">GCM10011416_18400</name>
</gene>
<dbReference type="InterPro" id="IPR032274">
    <property type="entry name" value="DUF4835"/>
</dbReference>
<protein>
    <submittedName>
        <fullName evidence="2">DUF4835 domain-containing protein</fullName>
    </submittedName>
</protein>
<feature type="signal peptide" evidence="1">
    <location>
        <begin position="1"/>
        <end position="19"/>
    </location>
</feature>
<dbReference type="Pfam" id="PF16119">
    <property type="entry name" value="DUF4835"/>
    <property type="match status" value="1"/>
</dbReference>
<name>A0A917I0Q7_9FLAO</name>
<evidence type="ECO:0000256" key="1">
    <source>
        <dbReference type="SAM" id="SignalP"/>
    </source>
</evidence>
<dbReference type="EMBL" id="BMJW01000002">
    <property type="protein sequence ID" value="GGH00265.1"/>
    <property type="molecule type" value="Genomic_DNA"/>
</dbReference>
<dbReference type="Proteomes" id="UP000633278">
    <property type="component" value="Unassembled WGS sequence"/>
</dbReference>
<reference evidence="2" key="2">
    <citation type="submission" date="2020-09" db="EMBL/GenBank/DDBJ databases">
        <authorList>
            <person name="Sun Q."/>
            <person name="Zhou Y."/>
        </authorList>
    </citation>
    <scope>NUCLEOTIDE SEQUENCE</scope>
    <source>
        <strain evidence="2">CGMCC 1.15763</strain>
    </source>
</reference>
<comment type="caution">
    <text evidence="2">The sequence shown here is derived from an EMBL/GenBank/DDBJ whole genome shotgun (WGS) entry which is preliminary data.</text>
</comment>